<evidence type="ECO:0000313" key="2">
    <source>
        <dbReference type="EMBL" id="JAU00511.1"/>
    </source>
</evidence>
<reference evidence="2" key="2">
    <citation type="journal article" date="2017" name="Front. Cell. Infect. Microbiol.">
        <title>Analysis of the Salivary Gland Transcriptome of Unfed and Partially Fed Amblyomma sculptum Ticks and Descriptive Proteome of the Saliva.</title>
        <authorList>
            <person name="Esteves E."/>
            <person name="Maruyama S.R."/>
            <person name="Kawahara R."/>
            <person name="Fujita A."/>
            <person name="Martins L.A."/>
            <person name="Righi A.A."/>
            <person name="Costa F.B."/>
            <person name="Palmisano G."/>
            <person name="Labruna M.B."/>
            <person name="Sa-Nunes A."/>
            <person name="Ribeiro J.M.C."/>
            <person name="Fogaca A.C."/>
        </authorList>
    </citation>
    <scope>NUCLEOTIDE SEQUENCE</scope>
</reference>
<name>A0A1E1XMF7_AMBSC</name>
<organism evidence="2">
    <name type="scientific">Amblyomma sculptum</name>
    <name type="common">Tick</name>
    <dbReference type="NCBI Taxonomy" id="1581419"/>
    <lineage>
        <taxon>Eukaryota</taxon>
        <taxon>Metazoa</taxon>
        <taxon>Ecdysozoa</taxon>
        <taxon>Arthropoda</taxon>
        <taxon>Chelicerata</taxon>
        <taxon>Arachnida</taxon>
        <taxon>Acari</taxon>
        <taxon>Parasitiformes</taxon>
        <taxon>Ixodida</taxon>
        <taxon>Ixodoidea</taxon>
        <taxon>Ixodidae</taxon>
        <taxon>Amblyomminae</taxon>
        <taxon>Amblyomma</taxon>
    </lineage>
</organism>
<proteinExistence type="evidence at transcript level"/>
<feature type="non-terminal residue" evidence="2">
    <location>
        <position position="1"/>
    </location>
</feature>
<feature type="region of interest" description="Disordered" evidence="1">
    <location>
        <begin position="173"/>
        <end position="221"/>
    </location>
</feature>
<feature type="compositionally biased region" description="Low complexity" evidence="1">
    <location>
        <begin position="178"/>
        <end position="189"/>
    </location>
</feature>
<accession>A0A1E1XMF7</accession>
<dbReference type="EMBL" id="GFAA01002924">
    <property type="protein sequence ID" value="JAU00511.1"/>
    <property type="molecule type" value="mRNA"/>
</dbReference>
<dbReference type="AlphaFoldDB" id="A0A1E1XMF7"/>
<reference evidence="2" key="1">
    <citation type="submission" date="2016-09" db="EMBL/GenBank/DDBJ databases">
        <authorList>
            <person name="Capua I."/>
            <person name="De Benedictis P."/>
            <person name="Joannis T."/>
            <person name="Lombin L.H."/>
            <person name="Cattoli G."/>
        </authorList>
    </citation>
    <scope>NUCLEOTIDE SEQUENCE</scope>
</reference>
<sequence length="260" mass="28144">NISSSSSSNSNNSVHQRGRQPRADRQLGPGAPRRAPKRPDEPGWRRMARRREHSEPVMSTRQGGTLVRRCRDFYAQRLRQSELLRNKWAVGGAAVTPSGSDGSQEAACSADDDATTSSDGEAASTWRRSRFDLAMDSLRKEISCLMERDNELFGQLLGLHQSIAELRLAREFSPPPVTNSGGVSSTSSGAECTAAKPPSRPASLESLASSSSSSEPGGCRRCAAGQLRRRRALSQTAAYDSGVQLHYGSSHSESDHEVFV</sequence>
<feature type="compositionally biased region" description="Low complexity" evidence="1">
    <location>
        <begin position="201"/>
        <end position="221"/>
    </location>
</feature>
<protein>
    <submittedName>
        <fullName evidence="2">Uncharacterized protein</fullName>
    </submittedName>
</protein>
<feature type="region of interest" description="Disordered" evidence="1">
    <location>
        <begin position="1"/>
        <end position="63"/>
    </location>
</feature>
<feature type="compositionally biased region" description="Low complexity" evidence="1">
    <location>
        <begin position="1"/>
        <end position="13"/>
    </location>
</feature>
<evidence type="ECO:0000256" key="1">
    <source>
        <dbReference type="SAM" id="MobiDB-lite"/>
    </source>
</evidence>
<feature type="region of interest" description="Disordered" evidence="1">
    <location>
        <begin position="94"/>
        <end position="123"/>
    </location>
</feature>